<proteinExistence type="predicted"/>
<gene>
    <name evidence="2" type="ORF">GCM10023116_29510</name>
</gene>
<name>A0ABP8V364_9GAMM</name>
<dbReference type="EMBL" id="BAABFL010000413">
    <property type="protein sequence ID" value="GAA4650668.1"/>
    <property type="molecule type" value="Genomic_DNA"/>
</dbReference>
<reference evidence="3" key="1">
    <citation type="journal article" date="2019" name="Int. J. Syst. Evol. Microbiol.">
        <title>The Global Catalogue of Microorganisms (GCM) 10K type strain sequencing project: providing services to taxonomists for standard genome sequencing and annotation.</title>
        <authorList>
            <consortium name="The Broad Institute Genomics Platform"/>
            <consortium name="The Broad Institute Genome Sequencing Center for Infectious Disease"/>
            <person name="Wu L."/>
            <person name="Ma J."/>
        </authorList>
    </citation>
    <scope>NUCLEOTIDE SEQUENCE [LARGE SCALE GENOMIC DNA]</scope>
    <source>
        <strain evidence="3">JCM 17805</strain>
    </source>
</reference>
<comment type="caution">
    <text evidence="2">The sequence shown here is derived from an EMBL/GenBank/DDBJ whole genome shotgun (WGS) entry which is preliminary data.</text>
</comment>
<keyword evidence="3" id="KW-1185">Reference proteome</keyword>
<dbReference type="Proteomes" id="UP001500604">
    <property type="component" value="Unassembled WGS sequence"/>
</dbReference>
<sequence>MEDQLKAEELKQQYVEEQNTKAQRKNESLLGQIPSWAMEPLPADATGFFGTGMGRSDSLSNSRKVAKLDAEFELAKTISQEISGSERLYTQENSGGITKQYEALIDKLVTNIPVVGYDTVKSETISINGMYYSFVLLKMPYDEYNAIIQQQLSESTDQKIQAAFLDLERRIEKRRQQAIEKAENTSPDESIAPETRSQQVDGSSI</sequence>
<feature type="compositionally biased region" description="Polar residues" evidence="1">
    <location>
        <begin position="195"/>
        <end position="205"/>
    </location>
</feature>
<dbReference type="Gene3D" id="3.10.28.20">
    <property type="entry name" value="Acetamidase/Formamidase-like domains"/>
    <property type="match status" value="1"/>
</dbReference>
<protein>
    <submittedName>
        <fullName evidence="2">Uncharacterized protein</fullName>
    </submittedName>
</protein>
<accession>A0ABP8V364</accession>
<organism evidence="2 3">
    <name type="scientific">Kistimonas scapharcae</name>
    <dbReference type="NCBI Taxonomy" id="1036133"/>
    <lineage>
        <taxon>Bacteria</taxon>
        <taxon>Pseudomonadati</taxon>
        <taxon>Pseudomonadota</taxon>
        <taxon>Gammaproteobacteria</taxon>
        <taxon>Oceanospirillales</taxon>
        <taxon>Endozoicomonadaceae</taxon>
        <taxon>Kistimonas</taxon>
    </lineage>
</organism>
<evidence type="ECO:0000256" key="1">
    <source>
        <dbReference type="SAM" id="MobiDB-lite"/>
    </source>
</evidence>
<evidence type="ECO:0000313" key="3">
    <source>
        <dbReference type="Proteomes" id="UP001500604"/>
    </source>
</evidence>
<feature type="region of interest" description="Disordered" evidence="1">
    <location>
        <begin position="176"/>
        <end position="205"/>
    </location>
</feature>
<evidence type="ECO:0000313" key="2">
    <source>
        <dbReference type="EMBL" id="GAA4650668.1"/>
    </source>
</evidence>